<gene>
    <name evidence="1" type="ORF">LY90DRAFT_697553</name>
</gene>
<organism evidence="1 2">
    <name type="scientific">Neocallimastix californiae</name>
    <dbReference type="NCBI Taxonomy" id="1754190"/>
    <lineage>
        <taxon>Eukaryota</taxon>
        <taxon>Fungi</taxon>
        <taxon>Fungi incertae sedis</taxon>
        <taxon>Chytridiomycota</taxon>
        <taxon>Chytridiomycota incertae sedis</taxon>
        <taxon>Neocallimastigomycetes</taxon>
        <taxon>Neocallimastigales</taxon>
        <taxon>Neocallimastigaceae</taxon>
        <taxon>Neocallimastix</taxon>
    </lineage>
</organism>
<sequence>MEKQKLLENRNKELQEKIDILMDLNPDVIYANNDSWLKDNIILIQKACHDENYFYCLLQKLEKEDKVDLYSQIRDIWQNDNDFDVII</sequence>
<keyword evidence="2" id="KW-1185">Reference proteome</keyword>
<dbReference type="AlphaFoldDB" id="A0A1Y2FHE6"/>
<comment type="caution">
    <text evidence="1">The sequence shown here is derived from an EMBL/GenBank/DDBJ whole genome shotgun (WGS) entry which is preliminary data.</text>
</comment>
<reference evidence="1 2" key="1">
    <citation type="submission" date="2016-08" db="EMBL/GenBank/DDBJ databases">
        <title>A Parts List for Fungal Cellulosomes Revealed by Comparative Genomics.</title>
        <authorList>
            <consortium name="DOE Joint Genome Institute"/>
            <person name="Haitjema C.H."/>
            <person name="Gilmore S.P."/>
            <person name="Henske J.K."/>
            <person name="Solomon K.V."/>
            <person name="De Groot R."/>
            <person name="Kuo A."/>
            <person name="Mondo S.J."/>
            <person name="Salamov A.A."/>
            <person name="Labutti K."/>
            <person name="Zhao Z."/>
            <person name="Chiniquy J."/>
            <person name="Barry K."/>
            <person name="Brewer H.M."/>
            <person name="Purvine S.O."/>
            <person name="Wright A.T."/>
            <person name="Boxma B."/>
            <person name="Van Alen T."/>
            <person name="Hackstein J.H."/>
            <person name="Baker S.E."/>
            <person name="Grigoriev I.V."/>
            <person name="O'Malley M.A."/>
        </authorList>
    </citation>
    <scope>NUCLEOTIDE SEQUENCE [LARGE SCALE GENOMIC DNA]</scope>
    <source>
        <strain evidence="1 2">G1</strain>
    </source>
</reference>
<accession>A0A1Y2FHE6</accession>
<proteinExistence type="predicted"/>
<protein>
    <submittedName>
        <fullName evidence="1">Uncharacterized protein</fullName>
    </submittedName>
</protein>
<dbReference type="EMBL" id="MCOG01000009">
    <property type="protein sequence ID" value="ORY82225.1"/>
    <property type="molecule type" value="Genomic_DNA"/>
</dbReference>
<evidence type="ECO:0000313" key="2">
    <source>
        <dbReference type="Proteomes" id="UP000193920"/>
    </source>
</evidence>
<name>A0A1Y2FHE6_9FUNG</name>
<dbReference type="Proteomes" id="UP000193920">
    <property type="component" value="Unassembled WGS sequence"/>
</dbReference>
<evidence type="ECO:0000313" key="1">
    <source>
        <dbReference type="EMBL" id="ORY82225.1"/>
    </source>
</evidence>